<dbReference type="GO" id="GO:0016758">
    <property type="term" value="F:hexosyltransferase activity"/>
    <property type="evidence" value="ECO:0007669"/>
    <property type="project" value="TreeGrafter"/>
</dbReference>
<keyword evidence="2" id="KW-0328">Glycosyltransferase</keyword>
<comment type="caution">
    <text evidence="2">The sequence shown here is derived from an EMBL/GenBank/DDBJ whole genome shotgun (WGS) entry which is preliminary data.</text>
</comment>
<dbReference type="AlphaFoldDB" id="A0A956SEJ5"/>
<accession>A0A956SEJ5</accession>
<proteinExistence type="predicted"/>
<dbReference type="EC" id="2.4.-.-" evidence="2"/>
<dbReference type="Proteomes" id="UP000739538">
    <property type="component" value="Unassembled WGS sequence"/>
</dbReference>
<dbReference type="Gene3D" id="3.40.50.2000">
    <property type="entry name" value="Glycogen Phosphorylase B"/>
    <property type="match status" value="2"/>
</dbReference>
<evidence type="ECO:0000313" key="3">
    <source>
        <dbReference type="Proteomes" id="UP000739538"/>
    </source>
</evidence>
<dbReference type="Pfam" id="PF13439">
    <property type="entry name" value="Glyco_transf_4"/>
    <property type="match status" value="1"/>
</dbReference>
<feature type="domain" description="Glycosyltransferase subfamily 4-like N-terminal" evidence="1">
    <location>
        <begin position="77"/>
        <end position="242"/>
    </location>
</feature>
<dbReference type="EMBL" id="JAGQHS010000021">
    <property type="protein sequence ID" value="MCA9755378.1"/>
    <property type="molecule type" value="Genomic_DNA"/>
</dbReference>
<evidence type="ECO:0000259" key="1">
    <source>
        <dbReference type="Pfam" id="PF13439"/>
    </source>
</evidence>
<protein>
    <submittedName>
        <fullName evidence="2">Glycosyltransferase</fullName>
        <ecNumber evidence="2">2.4.-.-</ecNumber>
    </submittedName>
</protein>
<gene>
    <name evidence="2" type="ORF">KDA27_06215</name>
</gene>
<dbReference type="InterPro" id="IPR028098">
    <property type="entry name" value="Glyco_trans_4-like_N"/>
</dbReference>
<sequence length="443" mass="49398">MESRRKVLVITYYFPPSGGVGVQRVLKFVKYLPSFGWDPIVLTVPEDADFPVRDPGLAAEIPDEAQVFRSGITEFYDVYRRLTGKGKDVSLDIQTVQRADSSWKDALARKVRGSLFIPDGRIGWYRPGVAMGKRILRELDPDAIFATGPPFTAHWIGRTLSSESGKPLVLDFRDPWTRSLFYPARPSWARRLDERLEARCVRSADHVLTVNEAIRADLQERIAHDDTSGAEFHVIPNGFDPADFSSIPEGTIRPKSLAHVGSVFASRVPWTFLETFEKWVTARPDRASARLTFAGRLAPEMEQRLSSEQIVSYVERLGLLSHERSLMTMRDAGLLLLLTGSGEEHRGMVTGKVYEYLGSGTPILALVPEGEAEDLIRGTNAGLCVRPEDHDGICGVLDQWWDHATRGLRLPFLGRGIDRFSRSAQAQELARLLDRASLGAGQA</sequence>
<reference evidence="2" key="2">
    <citation type="journal article" date="2021" name="Microbiome">
        <title>Successional dynamics and alternative stable states in a saline activated sludge microbial community over 9 years.</title>
        <authorList>
            <person name="Wang Y."/>
            <person name="Ye J."/>
            <person name="Ju F."/>
            <person name="Liu L."/>
            <person name="Boyd J.A."/>
            <person name="Deng Y."/>
            <person name="Parks D.H."/>
            <person name="Jiang X."/>
            <person name="Yin X."/>
            <person name="Woodcroft B.J."/>
            <person name="Tyson G.W."/>
            <person name="Hugenholtz P."/>
            <person name="Polz M.F."/>
            <person name="Zhang T."/>
        </authorList>
    </citation>
    <scope>NUCLEOTIDE SEQUENCE</scope>
    <source>
        <strain evidence="2">HKST-UBA02</strain>
    </source>
</reference>
<evidence type="ECO:0000313" key="2">
    <source>
        <dbReference type="EMBL" id="MCA9755378.1"/>
    </source>
</evidence>
<keyword evidence="2" id="KW-0808">Transferase</keyword>
<dbReference type="PANTHER" id="PTHR45947:SF3">
    <property type="entry name" value="SULFOQUINOVOSYL TRANSFERASE SQD2"/>
    <property type="match status" value="1"/>
</dbReference>
<dbReference type="InterPro" id="IPR050194">
    <property type="entry name" value="Glycosyltransferase_grp1"/>
</dbReference>
<dbReference type="PANTHER" id="PTHR45947">
    <property type="entry name" value="SULFOQUINOVOSYL TRANSFERASE SQD2"/>
    <property type="match status" value="1"/>
</dbReference>
<organism evidence="2 3">
    <name type="scientific">Eiseniibacteriota bacterium</name>
    <dbReference type="NCBI Taxonomy" id="2212470"/>
    <lineage>
        <taxon>Bacteria</taxon>
        <taxon>Candidatus Eiseniibacteriota</taxon>
    </lineage>
</organism>
<reference evidence="2" key="1">
    <citation type="submission" date="2020-04" db="EMBL/GenBank/DDBJ databases">
        <authorList>
            <person name="Zhang T."/>
        </authorList>
    </citation>
    <scope>NUCLEOTIDE SEQUENCE</scope>
    <source>
        <strain evidence="2">HKST-UBA02</strain>
    </source>
</reference>
<name>A0A956SEJ5_UNCEI</name>
<dbReference type="SUPFAM" id="SSF53756">
    <property type="entry name" value="UDP-Glycosyltransferase/glycogen phosphorylase"/>
    <property type="match status" value="1"/>
</dbReference>